<dbReference type="EMBL" id="JBEPLJ010000008">
    <property type="protein sequence ID" value="MET3586129.1"/>
    <property type="molecule type" value="Genomic_DNA"/>
</dbReference>
<gene>
    <name evidence="1" type="ORF">ABID21_002246</name>
</gene>
<accession>A0ABV2H6I7</accession>
<reference evidence="1 2" key="1">
    <citation type="submission" date="2024-06" db="EMBL/GenBank/DDBJ databases">
        <title>Genomic Encyclopedia of Type Strains, Phase IV (KMG-IV): sequencing the most valuable type-strain genomes for metagenomic binning, comparative biology and taxonomic classification.</title>
        <authorList>
            <person name="Goeker M."/>
        </authorList>
    </citation>
    <scope>NUCLEOTIDE SEQUENCE [LARGE SCALE GENOMIC DNA]</scope>
    <source>
        <strain evidence="1 2">DSM 105042</strain>
    </source>
</reference>
<dbReference type="Proteomes" id="UP001549031">
    <property type="component" value="Unassembled WGS sequence"/>
</dbReference>
<comment type="caution">
    <text evidence="1">The sequence shown here is derived from an EMBL/GenBank/DDBJ whole genome shotgun (WGS) entry which is preliminary data.</text>
</comment>
<name>A0ABV2H6I7_9HYPH</name>
<keyword evidence="2" id="KW-1185">Reference proteome</keyword>
<proteinExistence type="predicted"/>
<evidence type="ECO:0000313" key="1">
    <source>
        <dbReference type="EMBL" id="MET3586129.1"/>
    </source>
</evidence>
<sequence length="33" mass="3948">MTRIYNMLFTKFIADRQRMLPLPTYPAETLMAL</sequence>
<evidence type="ECO:0000313" key="2">
    <source>
        <dbReference type="Proteomes" id="UP001549031"/>
    </source>
</evidence>
<organism evidence="1 2">
    <name type="scientific">Pseudorhizobium tarimense</name>
    <dbReference type="NCBI Taxonomy" id="1079109"/>
    <lineage>
        <taxon>Bacteria</taxon>
        <taxon>Pseudomonadati</taxon>
        <taxon>Pseudomonadota</taxon>
        <taxon>Alphaproteobacteria</taxon>
        <taxon>Hyphomicrobiales</taxon>
        <taxon>Rhizobiaceae</taxon>
        <taxon>Rhizobium/Agrobacterium group</taxon>
        <taxon>Pseudorhizobium</taxon>
    </lineage>
</organism>
<protein>
    <submittedName>
        <fullName evidence="1">Uncharacterized protein</fullName>
    </submittedName>
</protein>